<dbReference type="Gene3D" id="3.40.50.12790">
    <property type="entry name" value="FHIPEP family, domain 4"/>
    <property type="match status" value="1"/>
</dbReference>
<dbReference type="PRINTS" id="PR00949">
    <property type="entry name" value="TYPE3IMAPROT"/>
</dbReference>
<dbReference type="GO" id="GO:0009306">
    <property type="term" value="P:protein secretion"/>
    <property type="evidence" value="ECO:0007669"/>
    <property type="project" value="InterPro"/>
</dbReference>
<dbReference type="PIRSF" id="PIRSF005419">
    <property type="entry name" value="FlhA"/>
    <property type="match status" value="1"/>
</dbReference>
<feature type="transmembrane region" description="Helical" evidence="7">
    <location>
        <begin position="115"/>
        <end position="138"/>
    </location>
</feature>
<gene>
    <name evidence="7" type="primary">flhA</name>
    <name evidence="9" type="ordered locus">Hden_3056</name>
</gene>
<evidence type="ECO:0000256" key="5">
    <source>
        <dbReference type="ARBA" id="ARBA00022989"/>
    </source>
</evidence>
<evidence type="ECO:0000256" key="1">
    <source>
        <dbReference type="ARBA" id="ARBA00004651"/>
    </source>
</evidence>
<keyword evidence="9" id="KW-0969">Cilium</keyword>
<evidence type="ECO:0000313" key="10">
    <source>
        <dbReference type="Proteomes" id="UP000002033"/>
    </source>
</evidence>
<evidence type="ECO:0000256" key="6">
    <source>
        <dbReference type="ARBA" id="ARBA00023136"/>
    </source>
</evidence>
<dbReference type="InterPro" id="IPR042196">
    <property type="entry name" value="FHIPEP_4"/>
</dbReference>
<keyword evidence="7" id="KW-1006">Bacterial flagellum protein export</keyword>
<keyword evidence="6 7" id="KW-0472">Membrane</keyword>
<dbReference type="KEGG" id="hdn:Hden_3056"/>
<dbReference type="InterPro" id="IPR006301">
    <property type="entry name" value="FlhA"/>
</dbReference>
<keyword evidence="9" id="KW-0282">Flagellum</keyword>
<dbReference type="OrthoDB" id="9759185at2"/>
<organism evidence="9 10">
    <name type="scientific">Hyphomicrobium denitrificans (strain ATCC 51888 / DSM 1869 / NCIMB 11706 / TK 0415)</name>
    <dbReference type="NCBI Taxonomy" id="582899"/>
    <lineage>
        <taxon>Bacteria</taxon>
        <taxon>Pseudomonadati</taxon>
        <taxon>Pseudomonadota</taxon>
        <taxon>Alphaproteobacteria</taxon>
        <taxon>Hyphomicrobiales</taxon>
        <taxon>Hyphomicrobiaceae</taxon>
        <taxon>Hyphomicrobium</taxon>
    </lineage>
</organism>
<dbReference type="NCBIfam" id="TIGR01398">
    <property type="entry name" value="FlhA"/>
    <property type="match status" value="1"/>
</dbReference>
<dbReference type="InterPro" id="IPR001712">
    <property type="entry name" value="T3SS_FHIPEP"/>
</dbReference>
<dbReference type="Gene3D" id="1.10.8.540">
    <property type="entry name" value="FHIPEP family, domain 3"/>
    <property type="match status" value="1"/>
</dbReference>
<dbReference type="Proteomes" id="UP000002033">
    <property type="component" value="Chromosome"/>
</dbReference>
<feature type="transmembrane region" description="Helical" evidence="7">
    <location>
        <begin position="20"/>
        <end position="38"/>
    </location>
</feature>
<sequence>MAATKTADSGIGVVLGQRDAGLAVGVVAILTILFLPLPSFMIDMGLALSIALSILILMVALWIRRPLEFSAFPTILLIATLLRLALNVATTRLILSQGAEGPAAAGHVIAGFAQFVMGGDFVIGIIVFIILVTVNFVVITKGATRIAEVGARFTLDSLPGKQMAVDADLSSGAIDEKEAIRRRRELEEESQFFGAMDGASKFVRGDAIAGLIITAVNIFGGVIIGVTRHDLPFERALDTFVKLSVGDGLVTQMPALIVSLAAGLLVSKGGTQGSTEGVIVSQFGNYPRALMLAGGVMAVLATAPGLPLLPFAAIGGVLAFISIGLTRQKEAGARAAESAKTSDQALSPEEQSRQSIRDQLKTTEIEICFGKQISTVLMRPSSDLPQRVAKMRRKFAKQYGFVVPEIKLAEDLSVPSKSYQIKVHGTVVANAELRLGDVLVVVGDGPKPDTPGDETREPAFGMKAIWVPDIFTNALKRDGFVPVENSSVLLTHVAEVIRNSLAQLLSYRDLRSLLDRLDPEYRKLLEEICPSQISYSGLQGVLKMLLAERISIRNLHLILEAVAEIAPFSRKAEQITEHVRMRLASQICGDLSDNNYLKIVRLGNKWEVAFHQALRRDAKGEIIEFDIDPRLIEQFGGDLARVVQPLMDAGHQFVLVTAAETRPYVHTVTERLYGTLPVLSHLEISRGVQIQSLGSVS</sequence>
<dbReference type="InterPro" id="IPR042194">
    <property type="entry name" value="FHIPEP_1"/>
</dbReference>
<dbReference type="AlphaFoldDB" id="D8JVJ7"/>
<feature type="transmembrane region" description="Helical" evidence="7">
    <location>
        <begin position="208"/>
        <end position="229"/>
    </location>
</feature>
<dbReference type="Gene3D" id="3.40.30.60">
    <property type="entry name" value="FHIPEP family, domain 1"/>
    <property type="match status" value="1"/>
</dbReference>
<dbReference type="InterPro" id="IPR042193">
    <property type="entry name" value="FHIPEP_3"/>
</dbReference>
<evidence type="ECO:0000256" key="2">
    <source>
        <dbReference type="ARBA" id="ARBA00008835"/>
    </source>
</evidence>
<dbReference type="EMBL" id="CP002083">
    <property type="protein sequence ID" value="ADJ24851.1"/>
    <property type="molecule type" value="Genomic_DNA"/>
</dbReference>
<keyword evidence="5 7" id="KW-1133">Transmembrane helix</keyword>
<dbReference type="PANTHER" id="PTHR30161">
    <property type="entry name" value="FLAGELLAR EXPORT PROTEIN, MEMBRANE FLHA SUBUNIT-RELATED"/>
    <property type="match status" value="1"/>
</dbReference>
<keyword evidence="7" id="KW-0813">Transport</keyword>
<keyword evidence="7" id="KW-0653">Protein transport</keyword>
<evidence type="ECO:0000256" key="7">
    <source>
        <dbReference type="RuleBase" id="RU364093"/>
    </source>
</evidence>
<keyword evidence="9" id="KW-0966">Cell projection</keyword>
<evidence type="ECO:0000256" key="4">
    <source>
        <dbReference type="ARBA" id="ARBA00022692"/>
    </source>
</evidence>
<dbReference type="Pfam" id="PF00771">
    <property type="entry name" value="FHIPEP"/>
    <property type="match status" value="1"/>
</dbReference>
<dbReference type="GO" id="GO:0044780">
    <property type="term" value="P:bacterial-type flagellum assembly"/>
    <property type="evidence" value="ECO:0007669"/>
    <property type="project" value="InterPro"/>
</dbReference>
<keyword evidence="3 7" id="KW-1003">Cell membrane</keyword>
<name>D8JVJ7_HYPDA</name>
<protein>
    <recommendedName>
        <fullName evidence="7">Flagellar biosynthesis protein FlhA</fullName>
    </recommendedName>
</protein>
<comment type="subcellular location">
    <subcellularLocation>
        <location evidence="1 7">Cell membrane</location>
        <topology evidence="1 7">Multi-pass membrane protein</topology>
    </subcellularLocation>
</comment>
<keyword evidence="7" id="KW-1005">Bacterial flagellum biogenesis</keyword>
<proteinExistence type="inferred from homology"/>
<feature type="transmembrane region" description="Helical" evidence="7">
    <location>
        <begin position="75"/>
        <end position="95"/>
    </location>
</feature>
<feature type="transmembrane region" description="Helical" evidence="7">
    <location>
        <begin position="44"/>
        <end position="63"/>
    </location>
</feature>
<feature type="transmembrane region" description="Helical" evidence="7">
    <location>
        <begin position="249"/>
        <end position="266"/>
    </location>
</feature>
<keyword evidence="10" id="KW-1185">Reference proteome</keyword>
<evidence type="ECO:0000256" key="8">
    <source>
        <dbReference type="SAM" id="MobiDB-lite"/>
    </source>
</evidence>
<feature type="region of interest" description="Disordered" evidence="8">
    <location>
        <begin position="334"/>
        <end position="357"/>
    </location>
</feature>
<keyword evidence="4 7" id="KW-0812">Transmembrane</keyword>
<evidence type="ECO:0000313" key="9">
    <source>
        <dbReference type="EMBL" id="ADJ24851.1"/>
    </source>
</evidence>
<dbReference type="eggNOG" id="COG1298">
    <property type="taxonomic scope" value="Bacteria"/>
</dbReference>
<dbReference type="PANTHER" id="PTHR30161:SF1">
    <property type="entry name" value="FLAGELLAR BIOSYNTHESIS PROTEIN FLHA-RELATED"/>
    <property type="match status" value="1"/>
</dbReference>
<feature type="transmembrane region" description="Helical" evidence="7">
    <location>
        <begin position="286"/>
        <end position="303"/>
    </location>
</feature>
<dbReference type="STRING" id="582899.Hden_3056"/>
<comment type="similarity">
    <text evidence="2 7">Belongs to the FHIPEP (flagella/HR/invasion proteins export pore) family.</text>
</comment>
<dbReference type="GO" id="GO:0005886">
    <property type="term" value="C:plasma membrane"/>
    <property type="evidence" value="ECO:0007669"/>
    <property type="project" value="UniProtKB-SubCell"/>
</dbReference>
<reference evidence="10" key="1">
    <citation type="journal article" date="2011" name="J. Bacteriol.">
        <title>Genome sequences of eight morphologically diverse alphaproteobacteria.</title>
        <authorList>
            <consortium name="US DOE Joint Genome Institute"/>
            <person name="Brown P.J."/>
            <person name="Kysela D.T."/>
            <person name="Buechlein A."/>
            <person name="Hemmerich C."/>
            <person name="Brun Y.V."/>
        </authorList>
    </citation>
    <scope>NUCLEOTIDE SEQUENCE [LARGE SCALE GENOMIC DNA]</scope>
    <source>
        <strain evidence="10">ATCC 51888 / DSM 1869 / NCIB 11706 / TK 0415</strain>
    </source>
</reference>
<dbReference type="HOGENOM" id="CLU_015346_3_0_5"/>
<evidence type="ECO:0000256" key="3">
    <source>
        <dbReference type="ARBA" id="ARBA00022475"/>
    </source>
</evidence>
<accession>D8JVJ7</accession>
<dbReference type="RefSeq" id="WP_013217010.1">
    <property type="nucleotide sequence ID" value="NC_014313.1"/>
</dbReference>
<comment type="function">
    <text evidence="7">Required for formation of the rod structure of the flagellar apparatus. Together with FliI and FliH, may constitute the export apparatus of flagellin.</text>
</comment>